<feature type="region of interest" description="Disordered" evidence="1">
    <location>
        <begin position="136"/>
        <end position="157"/>
    </location>
</feature>
<feature type="region of interest" description="Disordered" evidence="1">
    <location>
        <begin position="192"/>
        <end position="216"/>
    </location>
</feature>
<reference evidence="2 3" key="1">
    <citation type="submission" date="2023-01" db="EMBL/GenBank/DDBJ databases">
        <title>Analysis of 21 Apiospora genomes using comparative genomics revels a genus with tremendous synthesis potential of carbohydrate active enzymes and secondary metabolites.</title>
        <authorList>
            <person name="Sorensen T."/>
        </authorList>
    </citation>
    <scope>NUCLEOTIDE SEQUENCE [LARGE SCALE GENOMIC DNA]</scope>
    <source>
        <strain evidence="2 3">CBS 83171</strain>
    </source>
</reference>
<feature type="compositionally biased region" description="Polar residues" evidence="1">
    <location>
        <begin position="206"/>
        <end position="216"/>
    </location>
</feature>
<protein>
    <recommendedName>
        <fullName evidence="4">Clr5 domain-containing protein</fullName>
    </recommendedName>
</protein>
<keyword evidence="3" id="KW-1185">Reference proteome</keyword>
<evidence type="ECO:0008006" key="4">
    <source>
        <dbReference type="Google" id="ProtNLM"/>
    </source>
</evidence>
<sequence>MKLEGFVATRKQFDYKFRNWGLREYGQAKSVGRQSTKPSSLHNSLAHAVEGEAVAASNFNRKRPQSTQRIATSGSGLPFTLQPLSKKAKIADEDAILQSSHLDLLPAAYRSNSPTGHTFVRDAGGTVDNRHVLDRPKSPTVNGHHSSIFPSAAPEPPAMDDTGTIAEAFSTDAITSMIDSKECRELLQSAKSLEADSSVLVPQFDGHSTSRPPEDP</sequence>
<evidence type="ECO:0000256" key="1">
    <source>
        <dbReference type="SAM" id="MobiDB-lite"/>
    </source>
</evidence>
<feature type="compositionally biased region" description="Polar residues" evidence="1">
    <location>
        <begin position="139"/>
        <end position="149"/>
    </location>
</feature>
<proteinExistence type="predicted"/>
<evidence type="ECO:0000313" key="2">
    <source>
        <dbReference type="EMBL" id="KAK8078252.1"/>
    </source>
</evidence>
<accession>A0ABR1W495</accession>
<comment type="caution">
    <text evidence="2">The sequence shown here is derived from an EMBL/GenBank/DDBJ whole genome shotgun (WGS) entry which is preliminary data.</text>
</comment>
<gene>
    <name evidence="2" type="ORF">PG996_004422</name>
</gene>
<evidence type="ECO:0000313" key="3">
    <source>
        <dbReference type="Proteomes" id="UP001446871"/>
    </source>
</evidence>
<dbReference type="EMBL" id="JAQQWM010000002">
    <property type="protein sequence ID" value="KAK8078252.1"/>
    <property type="molecule type" value="Genomic_DNA"/>
</dbReference>
<name>A0ABR1W495_9PEZI</name>
<organism evidence="2 3">
    <name type="scientific">Apiospora saccharicola</name>
    <dbReference type="NCBI Taxonomy" id="335842"/>
    <lineage>
        <taxon>Eukaryota</taxon>
        <taxon>Fungi</taxon>
        <taxon>Dikarya</taxon>
        <taxon>Ascomycota</taxon>
        <taxon>Pezizomycotina</taxon>
        <taxon>Sordariomycetes</taxon>
        <taxon>Xylariomycetidae</taxon>
        <taxon>Amphisphaeriales</taxon>
        <taxon>Apiosporaceae</taxon>
        <taxon>Apiospora</taxon>
    </lineage>
</organism>
<dbReference type="Proteomes" id="UP001446871">
    <property type="component" value="Unassembled WGS sequence"/>
</dbReference>